<dbReference type="AlphaFoldDB" id="A0A2J0JHC6"/>
<dbReference type="GO" id="GO:0004476">
    <property type="term" value="F:mannose-6-phosphate isomerase activity"/>
    <property type="evidence" value="ECO:0007669"/>
    <property type="project" value="InterPro"/>
</dbReference>
<accession>A0A2J0JHC6</accession>
<dbReference type="InterPro" id="IPR019490">
    <property type="entry name" value="Glu6P/Mann6P_isomerase_C"/>
</dbReference>
<dbReference type="EMBL" id="PFCP01000061">
    <property type="protein sequence ID" value="PIR68725.1"/>
    <property type="molecule type" value="Genomic_DNA"/>
</dbReference>
<organism evidence="4 5">
    <name type="scientific">Candidatus Nomurabacteria bacterium CG10_big_fil_rev_8_21_14_0_10_03_31_7</name>
    <dbReference type="NCBI Taxonomy" id="1974730"/>
    <lineage>
        <taxon>Bacteria</taxon>
        <taxon>Candidatus Nomuraibacteriota</taxon>
    </lineage>
</organism>
<dbReference type="Proteomes" id="UP000228613">
    <property type="component" value="Unassembled WGS sequence"/>
</dbReference>
<proteinExistence type="inferred from homology"/>
<dbReference type="GO" id="GO:0004347">
    <property type="term" value="F:glucose-6-phosphate isomerase activity"/>
    <property type="evidence" value="ECO:0007669"/>
    <property type="project" value="InterPro"/>
</dbReference>
<evidence type="ECO:0000313" key="5">
    <source>
        <dbReference type="Proteomes" id="UP000228613"/>
    </source>
</evidence>
<dbReference type="Gene3D" id="3.40.50.10490">
    <property type="entry name" value="Glucose-6-phosphate isomerase like protein, domain 1"/>
    <property type="match status" value="2"/>
</dbReference>
<evidence type="ECO:0000259" key="3">
    <source>
        <dbReference type="PROSITE" id="PS51464"/>
    </source>
</evidence>
<dbReference type="GO" id="GO:1901135">
    <property type="term" value="P:carbohydrate derivative metabolic process"/>
    <property type="evidence" value="ECO:0007669"/>
    <property type="project" value="InterPro"/>
</dbReference>
<dbReference type="CDD" id="cd05637">
    <property type="entry name" value="SIS_PGI_PMI_2"/>
    <property type="match status" value="1"/>
</dbReference>
<gene>
    <name evidence="4" type="ORF">COU48_02570</name>
</gene>
<keyword evidence="2" id="KW-0413">Isomerase</keyword>
<feature type="domain" description="SIS" evidence="3">
    <location>
        <begin position="20"/>
        <end position="151"/>
    </location>
</feature>
<dbReference type="InterPro" id="IPR046348">
    <property type="entry name" value="SIS_dom_sf"/>
</dbReference>
<protein>
    <recommendedName>
        <fullName evidence="3">SIS domain-containing protein</fullName>
    </recommendedName>
</protein>
<dbReference type="PROSITE" id="PS51464">
    <property type="entry name" value="SIS"/>
    <property type="match status" value="1"/>
</dbReference>
<dbReference type="Pfam" id="PF10432">
    <property type="entry name" value="bact-PGI_C"/>
    <property type="match status" value="1"/>
</dbReference>
<dbReference type="GO" id="GO:0005975">
    <property type="term" value="P:carbohydrate metabolic process"/>
    <property type="evidence" value="ECO:0007669"/>
    <property type="project" value="InterPro"/>
</dbReference>
<evidence type="ECO:0000256" key="1">
    <source>
        <dbReference type="ARBA" id="ARBA00010523"/>
    </source>
</evidence>
<evidence type="ECO:0000256" key="2">
    <source>
        <dbReference type="ARBA" id="ARBA00023235"/>
    </source>
</evidence>
<dbReference type="SUPFAM" id="SSF53697">
    <property type="entry name" value="SIS domain"/>
    <property type="match status" value="1"/>
</dbReference>
<dbReference type="InterPro" id="IPR001347">
    <property type="entry name" value="SIS_dom"/>
</dbReference>
<name>A0A2J0JHC6_9BACT</name>
<evidence type="ECO:0000313" key="4">
    <source>
        <dbReference type="EMBL" id="PIR68725.1"/>
    </source>
</evidence>
<sequence>MYESIKNFNKQFIYEPKIINEDNLVKKSNFIVVGMGGSALAPLLLKKYKPEINIMIHNNYGLPQINKKELENSLIILSSYSGNTEEVLDAFQKAKENNLNMAIISVGGKLLSLAKENDIPYIEIPNTGIQPRMALGYSTKAFLKLIGDENGLKEISKLSEILDPTDYEENGKILAQKLKNYVPIIYTSSNNLSIVYNWKIKLNETGKIPAFYNVLPELNHNEMTGFDAVESTRELSNKFYFIILKDEEDDKRILNRMNILEKLYKDRNLKVEIIEINGENIWHKIFSSLILADFTAYYTALEYGQDPKQVPMVEELKKLIA</sequence>
<comment type="caution">
    <text evidence="4">The sequence shown here is derived from an EMBL/GenBank/DDBJ whole genome shotgun (WGS) entry which is preliminary data.</text>
</comment>
<comment type="similarity">
    <text evidence="1">Belongs to the PGI/PMI family.</text>
</comment>
<dbReference type="GO" id="GO:0097367">
    <property type="term" value="F:carbohydrate derivative binding"/>
    <property type="evidence" value="ECO:0007669"/>
    <property type="project" value="InterPro"/>
</dbReference>
<reference evidence="5" key="1">
    <citation type="submission" date="2017-09" db="EMBL/GenBank/DDBJ databases">
        <title>Depth-based differentiation of microbial function through sediment-hosted aquifers and enrichment of novel symbionts in the deep terrestrial subsurface.</title>
        <authorList>
            <person name="Probst A.J."/>
            <person name="Ladd B."/>
            <person name="Jarett J.K."/>
            <person name="Geller-Mcgrath D.E."/>
            <person name="Sieber C.M.K."/>
            <person name="Emerson J.B."/>
            <person name="Anantharaman K."/>
            <person name="Thomas B.C."/>
            <person name="Malmstrom R."/>
            <person name="Stieglmeier M."/>
            <person name="Klingl A."/>
            <person name="Woyke T."/>
            <person name="Ryan C.M."/>
            <person name="Banfield J.F."/>
        </authorList>
    </citation>
    <scope>NUCLEOTIDE SEQUENCE [LARGE SCALE GENOMIC DNA]</scope>
</reference>